<evidence type="ECO:0000313" key="8">
    <source>
        <dbReference type="Proteomes" id="UP000053562"/>
    </source>
</evidence>
<dbReference type="Proteomes" id="UP000053562">
    <property type="component" value="Unassembled WGS sequence"/>
</dbReference>
<keyword evidence="5" id="KW-0187">Copper transport</keyword>
<evidence type="ECO:0000256" key="4">
    <source>
        <dbReference type="ARBA" id="ARBA00023136"/>
    </source>
</evidence>
<gene>
    <name evidence="7" type="ORF">PVIIG_02201</name>
</gene>
<dbReference type="PANTHER" id="PTHR12483">
    <property type="entry name" value="SOLUTE CARRIER FAMILY 31 COPPER TRANSPORTERS"/>
    <property type="match status" value="1"/>
</dbReference>
<organism evidence="7 8">
    <name type="scientific">Plasmodium vivax India VII</name>
    <dbReference type="NCBI Taxonomy" id="1077284"/>
    <lineage>
        <taxon>Eukaryota</taxon>
        <taxon>Sar</taxon>
        <taxon>Alveolata</taxon>
        <taxon>Apicomplexa</taxon>
        <taxon>Aconoidasida</taxon>
        <taxon>Haemosporida</taxon>
        <taxon>Plasmodiidae</taxon>
        <taxon>Plasmodium</taxon>
        <taxon>Plasmodium (Plasmodium)</taxon>
    </lineage>
</organism>
<dbReference type="AlphaFoldDB" id="A0A0J9S875"/>
<evidence type="ECO:0000256" key="1">
    <source>
        <dbReference type="ARBA" id="ARBA00004141"/>
    </source>
</evidence>
<sequence>MKRKTHNLWSLILPLLYALLPTQIESNCCHSAKSKDGYPLPMYFTNDLNIKFLFDFLQVKNEFEFFLCNIVCILLGFLSVYVKVLKKKAFKKGSNGSETPLGMMSILFSCNSAIYGGLSFLNYTIDFALMLIVMTFNVFIFLSTILGVAFGYFFYGHLLAL</sequence>
<keyword evidence="2 5" id="KW-0812">Transmembrane</keyword>
<dbReference type="EMBL" id="KQ234373">
    <property type="protein sequence ID" value="KMZ78202.1"/>
    <property type="molecule type" value="Genomic_DNA"/>
</dbReference>
<dbReference type="GO" id="GO:0005886">
    <property type="term" value="C:plasma membrane"/>
    <property type="evidence" value="ECO:0007669"/>
    <property type="project" value="TreeGrafter"/>
</dbReference>
<evidence type="ECO:0000256" key="5">
    <source>
        <dbReference type="RuleBase" id="RU367022"/>
    </source>
</evidence>
<feature type="transmembrane region" description="Helical" evidence="5">
    <location>
        <begin position="127"/>
        <end position="155"/>
    </location>
</feature>
<evidence type="ECO:0000313" key="7">
    <source>
        <dbReference type="EMBL" id="KMZ78202.1"/>
    </source>
</evidence>
<keyword evidence="5" id="KW-0406">Ion transport</keyword>
<dbReference type="OrthoDB" id="161814at2759"/>
<keyword evidence="6" id="KW-0732">Signal</keyword>
<evidence type="ECO:0000256" key="3">
    <source>
        <dbReference type="ARBA" id="ARBA00022989"/>
    </source>
</evidence>
<dbReference type="Pfam" id="PF04145">
    <property type="entry name" value="Ctr"/>
    <property type="match status" value="1"/>
</dbReference>
<comment type="subcellular location">
    <subcellularLocation>
        <location evidence="1 5">Membrane</location>
        <topology evidence="1 5">Multi-pass membrane protein</topology>
    </subcellularLocation>
</comment>
<protein>
    <recommendedName>
        <fullName evidence="5">Copper transport protein</fullName>
    </recommendedName>
</protein>
<keyword evidence="4 5" id="KW-0472">Membrane</keyword>
<name>A0A0J9S875_PLAVI</name>
<dbReference type="InterPro" id="IPR007274">
    <property type="entry name" value="Cop_transporter"/>
</dbReference>
<feature type="chain" id="PRO_5005322313" description="Copper transport protein" evidence="6">
    <location>
        <begin position="27"/>
        <end position="161"/>
    </location>
</feature>
<feature type="signal peptide" evidence="6">
    <location>
        <begin position="1"/>
        <end position="26"/>
    </location>
</feature>
<dbReference type="GO" id="GO:0005375">
    <property type="term" value="F:copper ion transmembrane transporter activity"/>
    <property type="evidence" value="ECO:0007669"/>
    <property type="project" value="UniProtKB-UniRule"/>
</dbReference>
<accession>A0A0J9S875</accession>
<dbReference type="PANTHER" id="PTHR12483:SF27">
    <property type="entry name" value="COPPER TRANSPORT PROTEIN CTR1"/>
    <property type="match status" value="1"/>
</dbReference>
<reference evidence="7 8" key="1">
    <citation type="submission" date="2011-08" db="EMBL/GenBank/DDBJ databases">
        <title>The Genome Sequence of Plasmodium vivax India VII.</title>
        <authorList>
            <consortium name="The Broad Institute Genome Sequencing Platform"/>
            <consortium name="The Broad Institute Genome Sequencing Center for Infectious Disease"/>
            <person name="Neafsey D."/>
            <person name="Carlton J."/>
            <person name="Barnwell J."/>
            <person name="Collins W."/>
            <person name="Escalante A."/>
            <person name="Mullikin J."/>
            <person name="Saul A."/>
            <person name="Guigo R."/>
            <person name="Camara F."/>
            <person name="Young S.K."/>
            <person name="Zeng Q."/>
            <person name="Gargeya S."/>
            <person name="Fitzgerald M."/>
            <person name="Haas B."/>
            <person name="Abouelleil A."/>
            <person name="Alvarado L."/>
            <person name="Arachchi H.M."/>
            <person name="Berlin A."/>
            <person name="Brown A."/>
            <person name="Chapman S.B."/>
            <person name="Chen Z."/>
            <person name="Dunbar C."/>
            <person name="Freedman E."/>
            <person name="Gearin G."/>
            <person name="Gellesch M."/>
            <person name="Goldberg J."/>
            <person name="Griggs A."/>
            <person name="Gujja S."/>
            <person name="Heiman D."/>
            <person name="Howarth C."/>
            <person name="Larson L."/>
            <person name="Lui A."/>
            <person name="MacDonald P.J.P."/>
            <person name="Montmayeur A."/>
            <person name="Murphy C."/>
            <person name="Neiman D."/>
            <person name="Pearson M."/>
            <person name="Priest M."/>
            <person name="Roberts A."/>
            <person name="Saif S."/>
            <person name="Shea T."/>
            <person name="Shenoy N."/>
            <person name="Sisk P."/>
            <person name="Stolte C."/>
            <person name="Sykes S."/>
            <person name="Wortman J."/>
            <person name="Nusbaum C."/>
            <person name="Birren B."/>
        </authorList>
    </citation>
    <scope>NUCLEOTIDE SEQUENCE [LARGE SCALE GENOMIC DNA]</scope>
    <source>
        <strain evidence="7 8">India VII</strain>
    </source>
</reference>
<keyword evidence="5" id="KW-0813">Transport</keyword>
<comment type="similarity">
    <text evidence="5">Belongs to the copper transporter (Ctr) (TC 1.A.56) family. SLC31A subfamily.</text>
</comment>
<proteinExistence type="inferred from homology"/>
<evidence type="ECO:0000256" key="6">
    <source>
        <dbReference type="SAM" id="SignalP"/>
    </source>
</evidence>
<keyword evidence="5" id="KW-0186">Copper</keyword>
<keyword evidence="3 5" id="KW-1133">Transmembrane helix</keyword>
<feature type="transmembrane region" description="Helical" evidence="5">
    <location>
        <begin position="63"/>
        <end position="82"/>
    </location>
</feature>
<evidence type="ECO:0000256" key="2">
    <source>
        <dbReference type="ARBA" id="ARBA00022692"/>
    </source>
</evidence>